<sequence length="123" mass="14661">MLFSQPPMVLKRAITLPNPLVNPFDEFKNTKIKDTFRVFKNKTPSKGTSFRVRYAHWLHMGRSHGDRYFYAFFFPFGVAGVFNYYVSKGRKERIANGIQEPFFKELLGSLYDRMKEPDWKYYP</sequence>
<keyword evidence="1" id="KW-1133">Transmembrane helix</keyword>
<evidence type="ECO:0000313" key="5">
    <source>
        <dbReference type="Proteomes" id="UP000281549"/>
    </source>
</evidence>
<reference evidence="3" key="3">
    <citation type="submission" date="2018-08" db="EMBL/GenBank/DDBJ databases">
        <title>Leveraging single-cell genomics to expand the Fungal Tree of Life.</title>
        <authorList>
            <consortium name="DOE Joint Genome Institute"/>
            <person name="Ahrendt S.R."/>
            <person name="Quandt C.A."/>
            <person name="Ciobanu D."/>
            <person name="Clum A."/>
            <person name="Salamov A."/>
            <person name="Andreopoulos B."/>
            <person name="Cheng J.-F."/>
            <person name="Woyke T."/>
            <person name="Pelin A."/>
            <person name="Henrissat B."/>
            <person name="Reynolds N."/>
            <person name="Benny G.L."/>
            <person name="Smith M.E."/>
            <person name="James T.Y."/>
            <person name="Grigoriev I.V."/>
        </authorList>
    </citation>
    <scope>NUCLEOTIDE SEQUENCE</scope>
    <source>
        <strain evidence="3">CSF55</strain>
    </source>
</reference>
<reference evidence="5" key="2">
    <citation type="journal article" date="2018" name="Nat. Microbiol.">
        <title>Leveraging single-cell genomics to expand the fungal tree of life.</title>
        <authorList>
            <person name="Ahrendt S.R."/>
            <person name="Quandt C.A."/>
            <person name="Ciobanu D."/>
            <person name="Clum A."/>
            <person name="Salamov A."/>
            <person name="Andreopoulos B."/>
            <person name="Cheng J.F."/>
            <person name="Woyke T."/>
            <person name="Pelin A."/>
            <person name="Henrissat B."/>
            <person name="Reynolds N.K."/>
            <person name="Benny G.L."/>
            <person name="Smith M.E."/>
            <person name="James T.Y."/>
            <person name="Grigoriev I.V."/>
        </authorList>
    </citation>
    <scope>NUCLEOTIDE SEQUENCE [LARGE SCALE GENOMIC DNA]</scope>
    <source>
        <strain evidence="5">CSF55</strain>
    </source>
</reference>
<dbReference type="Proteomes" id="UP000030755">
    <property type="component" value="Unassembled WGS sequence"/>
</dbReference>
<proteinExistence type="predicted"/>
<evidence type="ECO:0000313" key="4">
    <source>
        <dbReference type="Proteomes" id="UP000030755"/>
    </source>
</evidence>
<keyword evidence="4" id="KW-1185">Reference proteome</keyword>
<dbReference type="EMBL" id="KE560757">
    <property type="protein sequence ID" value="EPZ35793.1"/>
    <property type="molecule type" value="Genomic_DNA"/>
</dbReference>
<keyword evidence="1" id="KW-0812">Transmembrane</keyword>
<reference evidence="2 4" key="1">
    <citation type="journal article" date="2013" name="Curr. Biol.">
        <title>Shared signatures of parasitism and phylogenomics unite Cryptomycota and microsporidia.</title>
        <authorList>
            <person name="James T.Y."/>
            <person name="Pelin A."/>
            <person name="Bonen L."/>
            <person name="Ahrendt S."/>
            <person name="Sain D."/>
            <person name="Corradi N."/>
            <person name="Stajich J.E."/>
        </authorList>
    </citation>
    <scope>NUCLEOTIDE SEQUENCE [LARGE SCALE GENOMIC DNA]</scope>
    <source>
        <strain evidence="2">CSF55</strain>
        <strain evidence="2">CSF55</strain>
    </source>
</reference>
<name>A0A075AZU1_ROZAC</name>
<feature type="transmembrane region" description="Helical" evidence="1">
    <location>
        <begin position="68"/>
        <end position="86"/>
    </location>
</feature>
<evidence type="ECO:0000256" key="1">
    <source>
        <dbReference type="SAM" id="Phobius"/>
    </source>
</evidence>
<dbReference type="Proteomes" id="UP000281549">
    <property type="component" value="Unassembled WGS sequence"/>
</dbReference>
<dbReference type="HOGENOM" id="CLU_2016507_0_0_1"/>
<keyword evidence="1" id="KW-0472">Membrane</keyword>
<dbReference type="AlphaFoldDB" id="A0A075AZU1"/>
<organism evidence="2 4">
    <name type="scientific">Rozella allomycis (strain CSF55)</name>
    <dbReference type="NCBI Taxonomy" id="988480"/>
    <lineage>
        <taxon>Eukaryota</taxon>
        <taxon>Fungi</taxon>
        <taxon>Fungi incertae sedis</taxon>
        <taxon>Cryptomycota</taxon>
        <taxon>Cryptomycota incertae sedis</taxon>
        <taxon>Rozella</taxon>
    </lineage>
</organism>
<protein>
    <submittedName>
        <fullName evidence="2">Uncharacterized protein</fullName>
    </submittedName>
</protein>
<gene>
    <name evidence="2" type="ORF">O9G_003276</name>
    <name evidence="3" type="ORF">ROZALSC1DRAFT_27225</name>
</gene>
<accession>A0A075AZU1</accession>
<evidence type="ECO:0000313" key="3">
    <source>
        <dbReference type="EMBL" id="RKP21358.1"/>
    </source>
</evidence>
<dbReference type="EMBL" id="ML004962">
    <property type="protein sequence ID" value="RKP21358.1"/>
    <property type="molecule type" value="Genomic_DNA"/>
</dbReference>
<evidence type="ECO:0000313" key="2">
    <source>
        <dbReference type="EMBL" id="EPZ35793.1"/>
    </source>
</evidence>